<name>A0A1Y4DBN2_9BACT</name>
<dbReference type="InterPro" id="IPR023620">
    <property type="entry name" value="SmpB"/>
</dbReference>
<dbReference type="GO" id="GO:0070929">
    <property type="term" value="P:trans-translation"/>
    <property type="evidence" value="ECO:0007669"/>
    <property type="project" value="UniProtKB-UniRule"/>
</dbReference>
<dbReference type="GO" id="GO:0003723">
    <property type="term" value="F:RNA binding"/>
    <property type="evidence" value="ECO:0007669"/>
    <property type="project" value="UniProtKB-UniRule"/>
</dbReference>
<dbReference type="SUPFAM" id="SSF74982">
    <property type="entry name" value="Small protein B (SmpB)"/>
    <property type="match status" value="1"/>
</dbReference>
<dbReference type="CDD" id="cd09294">
    <property type="entry name" value="SmpB"/>
    <property type="match status" value="1"/>
</dbReference>
<evidence type="ECO:0000256" key="2">
    <source>
        <dbReference type="ARBA" id="ARBA00022884"/>
    </source>
</evidence>
<dbReference type="EMBL" id="NFJD01000003">
    <property type="protein sequence ID" value="OUO56563.1"/>
    <property type="molecule type" value="Genomic_DNA"/>
</dbReference>
<evidence type="ECO:0000256" key="3">
    <source>
        <dbReference type="HAMAP-Rule" id="MF_00023"/>
    </source>
</evidence>
<evidence type="ECO:0000313" key="5">
    <source>
        <dbReference type="Proteomes" id="UP000196368"/>
    </source>
</evidence>
<dbReference type="RefSeq" id="WP_087288612.1">
    <property type="nucleotide sequence ID" value="NZ_NFJD01000003.1"/>
</dbReference>
<dbReference type="NCBIfam" id="TIGR00086">
    <property type="entry name" value="smpB"/>
    <property type="match status" value="1"/>
</dbReference>
<dbReference type="GO" id="GO:0070930">
    <property type="term" value="P:trans-translation-dependent protein tagging"/>
    <property type="evidence" value="ECO:0007669"/>
    <property type="project" value="TreeGrafter"/>
</dbReference>
<dbReference type="InterPro" id="IPR020081">
    <property type="entry name" value="SsrA-bd_prot_CS"/>
</dbReference>
<comment type="caution">
    <text evidence="4">The sequence shown here is derived from an EMBL/GenBank/DDBJ whole genome shotgun (WGS) entry which is preliminary data.</text>
</comment>
<dbReference type="AlphaFoldDB" id="A0A1Y4DBN2"/>
<evidence type="ECO:0000313" key="4">
    <source>
        <dbReference type="EMBL" id="OUO56563.1"/>
    </source>
</evidence>
<organism evidence="4 5">
    <name type="scientific">Candidatus Avelusimicrobium gallicola</name>
    <dbReference type="NCBI Taxonomy" id="2562704"/>
    <lineage>
        <taxon>Bacteria</taxon>
        <taxon>Pseudomonadati</taxon>
        <taxon>Elusimicrobiota</taxon>
        <taxon>Elusimicrobia</taxon>
        <taxon>Elusimicrobiales</taxon>
        <taxon>Elusimicrobiaceae</taxon>
        <taxon>Candidatus Avelusimicrobium</taxon>
    </lineage>
</organism>
<gene>
    <name evidence="3" type="primary">smpB</name>
    <name evidence="4" type="ORF">B5F75_05055</name>
</gene>
<dbReference type="NCBIfam" id="NF003843">
    <property type="entry name" value="PRK05422.1"/>
    <property type="match status" value="1"/>
</dbReference>
<reference evidence="5" key="1">
    <citation type="submission" date="2017-04" db="EMBL/GenBank/DDBJ databases">
        <title>Function of individual gut microbiota members based on whole genome sequencing of pure cultures obtained from chicken caecum.</title>
        <authorList>
            <person name="Medvecky M."/>
            <person name="Cejkova D."/>
            <person name="Polansky O."/>
            <person name="Karasova D."/>
            <person name="Kubasova T."/>
            <person name="Cizek A."/>
            <person name="Rychlik I."/>
        </authorList>
    </citation>
    <scope>NUCLEOTIDE SEQUENCE [LARGE SCALE GENOMIC DNA]</scope>
    <source>
        <strain evidence="5">An273</strain>
    </source>
</reference>
<dbReference type="Gene3D" id="2.40.280.10">
    <property type="match status" value="1"/>
</dbReference>
<comment type="function">
    <text evidence="3">Required for rescue of stalled ribosomes mediated by trans-translation. Binds to transfer-messenger RNA (tmRNA), required for stable association of tmRNA with ribosomes. tmRNA and SmpB together mimic tRNA shape, replacing the anticodon stem-loop with SmpB. tmRNA is encoded by the ssrA gene; the 2 termini fold to resemble tRNA(Ala) and it encodes a 'tag peptide', a short internal open reading frame. During trans-translation Ala-aminoacylated tmRNA acts like a tRNA, entering the A-site of stalled ribosomes, displacing the stalled mRNA. The ribosome then switches to translate the ORF on the tmRNA; the nascent peptide is terminated with the 'tag peptide' encoded by the tmRNA and targeted for degradation. The ribosome is freed to recommence translation, which seems to be the essential function of trans-translation.</text>
</comment>
<dbReference type="OrthoDB" id="9805462at2"/>
<dbReference type="InterPro" id="IPR000037">
    <property type="entry name" value="SsrA-bd_prot"/>
</dbReference>
<dbReference type="GO" id="GO:0005829">
    <property type="term" value="C:cytosol"/>
    <property type="evidence" value="ECO:0007669"/>
    <property type="project" value="TreeGrafter"/>
</dbReference>
<keyword evidence="2 3" id="KW-0694">RNA-binding</keyword>
<dbReference type="Pfam" id="PF01668">
    <property type="entry name" value="SmpB"/>
    <property type="match status" value="1"/>
</dbReference>
<dbReference type="PANTHER" id="PTHR30308:SF2">
    <property type="entry name" value="SSRA-BINDING PROTEIN"/>
    <property type="match status" value="1"/>
</dbReference>
<dbReference type="Proteomes" id="UP000196368">
    <property type="component" value="Unassembled WGS sequence"/>
</dbReference>
<evidence type="ECO:0000256" key="1">
    <source>
        <dbReference type="ARBA" id="ARBA00022490"/>
    </source>
</evidence>
<comment type="similarity">
    <text evidence="3">Belongs to the SmpB family.</text>
</comment>
<keyword evidence="1 3" id="KW-0963">Cytoplasm</keyword>
<protein>
    <recommendedName>
        <fullName evidence="3">SsrA-binding protein</fullName>
    </recommendedName>
    <alternativeName>
        <fullName evidence="3">Small protein B</fullName>
    </alternativeName>
</protein>
<keyword evidence="5" id="KW-1185">Reference proteome</keyword>
<comment type="subcellular location">
    <subcellularLocation>
        <location evidence="3">Cytoplasm</location>
    </subcellularLocation>
    <text evidence="3">The tmRNA-SmpB complex associates with stalled 70S ribosomes.</text>
</comment>
<dbReference type="HAMAP" id="MF_00023">
    <property type="entry name" value="SmpB"/>
    <property type="match status" value="1"/>
</dbReference>
<dbReference type="PROSITE" id="PS01317">
    <property type="entry name" value="SSRP"/>
    <property type="match status" value="1"/>
</dbReference>
<dbReference type="PANTHER" id="PTHR30308">
    <property type="entry name" value="TMRNA-BINDING COMPONENT OF TRANS-TRANSLATION TAGGING COMPLEX"/>
    <property type="match status" value="1"/>
</dbReference>
<accession>A0A1Y4DBN2</accession>
<proteinExistence type="inferred from homology"/>
<sequence>MPKKESVLVVCTNRKAYHDYFIEDTYEAGLELLGAEVKSIRQKELSLDGSFVRVENGQARVYNMHVKPYKFNSLTEPDPTRVRRLLLNKKEIRKLGAKAELKGYSLVPVEVYFKNGWAKLKLGVAKGKHLFDKRESLKKRDLNREMEQHFKNNIRF</sequence>